<dbReference type="Proteomes" id="UP000308652">
    <property type="component" value="Unassembled WGS sequence"/>
</dbReference>
<protein>
    <submittedName>
        <fullName evidence="1">Uncharacterized protein</fullName>
    </submittedName>
</protein>
<gene>
    <name evidence="1" type="ORF">BDQ12DRAFT_730112</name>
</gene>
<organism evidence="1 2">
    <name type="scientific">Crucibulum laeve</name>
    <dbReference type="NCBI Taxonomy" id="68775"/>
    <lineage>
        <taxon>Eukaryota</taxon>
        <taxon>Fungi</taxon>
        <taxon>Dikarya</taxon>
        <taxon>Basidiomycota</taxon>
        <taxon>Agaricomycotina</taxon>
        <taxon>Agaricomycetes</taxon>
        <taxon>Agaricomycetidae</taxon>
        <taxon>Agaricales</taxon>
        <taxon>Agaricineae</taxon>
        <taxon>Nidulariaceae</taxon>
        <taxon>Crucibulum</taxon>
    </lineage>
</organism>
<dbReference type="AlphaFoldDB" id="A0A5C3LDS6"/>
<accession>A0A5C3LDS6</accession>
<reference evidence="1 2" key="1">
    <citation type="journal article" date="2019" name="Nat. Ecol. Evol.">
        <title>Megaphylogeny resolves global patterns of mushroom evolution.</title>
        <authorList>
            <person name="Varga T."/>
            <person name="Krizsan K."/>
            <person name="Foldi C."/>
            <person name="Dima B."/>
            <person name="Sanchez-Garcia M."/>
            <person name="Sanchez-Ramirez S."/>
            <person name="Szollosi G.J."/>
            <person name="Szarkandi J.G."/>
            <person name="Papp V."/>
            <person name="Albert L."/>
            <person name="Andreopoulos W."/>
            <person name="Angelini C."/>
            <person name="Antonin V."/>
            <person name="Barry K.W."/>
            <person name="Bougher N.L."/>
            <person name="Buchanan P."/>
            <person name="Buyck B."/>
            <person name="Bense V."/>
            <person name="Catcheside P."/>
            <person name="Chovatia M."/>
            <person name="Cooper J."/>
            <person name="Damon W."/>
            <person name="Desjardin D."/>
            <person name="Finy P."/>
            <person name="Geml J."/>
            <person name="Haridas S."/>
            <person name="Hughes K."/>
            <person name="Justo A."/>
            <person name="Karasinski D."/>
            <person name="Kautmanova I."/>
            <person name="Kiss B."/>
            <person name="Kocsube S."/>
            <person name="Kotiranta H."/>
            <person name="LaButti K.M."/>
            <person name="Lechner B.E."/>
            <person name="Liimatainen K."/>
            <person name="Lipzen A."/>
            <person name="Lukacs Z."/>
            <person name="Mihaltcheva S."/>
            <person name="Morgado L.N."/>
            <person name="Niskanen T."/>
            <person name="Noordeloos M.E."/>
            <person name="Ohm R.A."/>
            <person name="Ortiz-Santana B."/>
            <person name="Ovrebo C."/>
            <person name="Racz N."/>
            <person name="Riley R."/>
            <person name="Savchenko A."/>
            <person name="Shiryaev A."/>
            <person name="Soop K."/>
            <person name="Spirin V."/>
            <person name="Szebenyi C."/>
            <person name="Tomsovsky M."/>
            <person name="Tulloss R.E."/>
            <person name="Uehling J."/>
            <person name="Grigoriev I.V."/>
            <person name="Vagvolgyi C."/>
            <person name="Papp T."/>
            <person name="Martin F.M."/>
            <person name="Miettinen O."/>
            <person name="Hibbett D.S."/>
            <person name="Nagy L.G."/>
        </authorList>
    </citation>
    <scope>NUCLEOTIDE SEQUENCE [LARGE SCALE GENOMIC DNA]</scope>
    <source>
        <strain evidence="1 2">CBS 166.37</strain>
    </source>
</reference>
<evidence type="ECO:0000313" key="1">
    <source>
        <dbReference type="EMBL" id="TFK30967.1"/>
    </source>
</evidence>
<sequence length="193" mass="21813">MAGSGLPRIGDSSFTRHGQNGKNTLITGFYGYQLTLASVAAHVWFSHDIDAKVSTYIMHNCAPDIKELIVTLSQNPDAQTIHRPCIIDTIAAEHAIYGHRKEIPLVRKRLLAFEHMAIASHTLSNAEMALAFEELHDLAQVFHIIRERLVDIHERLQFLLEIHTKLSPFYQDFYQDVYSVADSLKCLLSSTNI</sequence>
<keyword evidence="2" id="KW-1185">Reference proteome</keyword>
<proteinExistence type="predicted"/>
<evidence type="ECO:0000313" key="2">
    <source>
        <dbReference type="Proteomes" id="UP000308652"/>
    </source>
</evidence>
<dbReference type="STRING" id="68775.A0A5C3LDS6"/>
<dbReference type="EMBL" id="ML214136">
    <property type="protein sequence ID" value="TFK30967.1"/>
    <property type="molecule type" value="Genomic_DNA"/>
</dbReference>
<name>A0A5C3LDS6_9AGAR</name>
<dbReference type="OrthoDB" id="2866354at2759"/>